<dbReference type="EMBL" id="OZ035825">
    <property type="protein sequence ID" value="CAL1602027.1"/>
    <property type="molecule type" value="Genomic_DNA"/>
</dbReference>
<protein>
    <submittedName>
        <fullName evidence="2">Uncharacterized protein</fullName>
    </submittedName>
</protein>
<feature type="region of interest" description="Disordered" evidence="1">
    <location>
        <begin position="24"/>
        <end position="86"/>
    </location>
</feature>
<accession>A0AAV2LI20</accession>
<evidence type="ECO:0000256" key="1">
    <source>
        <dbReference type="SAM" id="MobiDB-lite"/>
    </source>
</evidence>
<evidence type="ECO:0000313" key="2">
    <source>
        <dbReference type="EMBL" id="CAL1602027.1"/>
    </source>
</evidence>
<sequence>MTAPPPILCCFTNFTSSLLTKEKSVSIGGPSDPTDTRALVQLCPGGDDGGGTSSSKGPRVRGDRGQPLLSEPITGPGVMSDRGVGP</sequence>
<gene>
    <name evidence="2" type="ORF">KC01_LOCUS29872</name>
</gene>
<organism evidence="2 3">
    <name type="scientific">Knipowitschia caucasica</name>
    <name type="common">Caucasian dwarf goby</name>
    <name type="synonym">Pomatoschistus caucasicus</name>
    <dbReference type="NCBI Taxonomy" id="637954"/>
    <lineage>
        <taxon>Eukaryota</taxon>
        <taxon>Metazoa</taxon>
        <taxon>Chordata</taxon>
        <taxon>Craniata</taxon>
        <taxon>Vertebrata</taxon>
        <taxon>Euteleostomi</taxon>
        <taxon>Actinopterygii</taxon>
        <taxon>Neopterygii</taxon>
        <taxon>Teleostei</taxon>
        <taxon>Neoteleostei</taxon>
        <taxon>Acanthomorphata</taxon>
        <taxon>Gobiaria</taxon>
        <taxon>Gobiiformes</taxon>
        <taxon>Gobioidei</taxon>
        <taxon>Gobiidae</taxon>
        <taxon>Gobiinae</taxon>
        <taxon>Knipowitschia</taxon>
    </lineage>
</organism>
<keyword evidence="3" id="KW-1185">Reference proteome</keyword>
<reference evidence="2 3" key="1">
    <citation type="submission" date="2024-04" db="EMBL/GenBank/DDBJ databases">
        <authorList>
            <person name="Waldvogel A.-M."/>
            <person name="Schoenle A."/>
        </authorList>
    </citation>
    <scope>NUCLEOTIDE SEQUENCE [LARGE SCALE GENOMIC DNA]</scope>
</reference>
<dbReference type="Proteomes" id="UP001497482">
    <property type="component" value="Chromosome 3"/>
</dbReference>
<dbReference type="AlphaFoldDB" id="A0AAV2LI20"/>
<name>A0AAV2LI20_KNICA</name>
<evidence type="ECO:0000313" key="3">
    <source>
        <dbReference type="Proteomes" id="UP001497482"/>
    </source>
</evidence>
<proteinExistence type="predicted"/>